<name>A0A4Q9MAZ2_9APHY</name>
<dbReference type="OrthoDB" id="5425539at2759"/>
<feature type="signal peptide" evidence="6">
    <location>
        <begin position="1"/>
        <end position="18"/>
    </location>
</feature>
<sequence length="153" mass="16499">MKFLPVFALLSTVWVVSASLASLPNGINPTNATENPDAPKAACDCQGTLLYRDDVIGAWRAGIDASHHHAVGGYPMPFDNDEGFVFPGCQGPYEEYPVLQGGVYTQHSQNDAGPHRVVYEFGGSKSVYCGCVTHENAPRVKGKGHRKGYLQCT</sequence>
<evidence type="ECO:0000313" key="7">
    <source>
        <dbReference type="EMBL" id="TBU23072.1"/>
    </source>
</evidence>
<dbReference type="GO" id="GO:0004521">
    <property type="term" value="F:RNA endonuclease activity"/>
    <property type="evidence" value="ECO:0007669"/>
    <property type="project" value="InterPro"/>
</dbReference>
<gene>
    <name evidence="7" type="ORF">BD311DRAFT_106241</name>
</gene>
<dbReference type="SUPFAM" id="SSF53933">
    <property type="entry name" value="Microbial ribonucleases"/>
    <property type="match status" value="1"/>
</dbReference>
<organism evidence="7">
    <name type="scientific">Dichomitus squalens</name>
    <dbReference type="NCBI Taxonomy" id="114155"/>
    <lineage>
        <taxon>Eukaryota</taxon>
        <taxon>Fungi</taxon>
        <taxon>Dikarya</taxon>
        <taxon>Basidiomycota</taxon>
        <taxon>Agaricomycotina</taxon>
        <taxon>Agaricomycetes</taxon>
        <taxon>Polyporales</taxon>
        <taxon>Polyporaceae</taxon>
        <taxon>Dichomitus</taxon>
    </lineage>
</organism>
<evidence type="ECO:0000256" key="5">
    <source>
        <dbReference type="ARBA" id="ARBA00023239"/>
    </source>
</evidence>
<dbReference type="InterPro" id="IPR016191">
    <property type="entry name" value="Ribonuclease/ribotoxin"/>
</dbReference>
<dbReference type="GO" id="GO:0003723">
    <property type="term" value="F:RNA binding"/>
    <property type="evidence" value="ECO:0007669"/>
    <property type="project" value="InterPro"/>
</dbReference>
<keyword evidence="3" id="KW-0378">Hydrolase</keyword>
<dbReference type="GO" id="GO:0016787">
    <property type="term" value="F:hydrolase activity"/>
    <property type="evidence" value="ECO:0007669"/>
    <property type="project" value="UniProtKB-KW"/>
</dbReference>
<dbReference type="Proteomes" id="UP000292957">
    <property type="component" value="Unassembled WGS sequence"/>
</dbReference>
<keyword evidence="5" id="KW-0456">Lyase</keyword>
<feature type="chain" id="PRO_5020505044" evidence="6">
    <location>
        <begin position="19"/>
        <end position="153"/>
    </location>
</feature>
<dbReference type="InterPro" id="IPR000026">
    <property type="entry name" value="N1-like"/>
</dbReference>
<dbReference type="AlphaFoldDB" id="A0A4Q9MAZ2"/>
<accession>A0A4Q9MAZ2</accession>
<evidence type="ECO:0000256" key="6">
    <source>
        <dbReference type="SAM" id="SignalP"/>
    </source>
</evidence>
<dbReference type="EMBL" id="ML143516">
    <property type="protein sequence ID" value="TBU23072.1"/>
    <property type="molecule type" value="Genomic_DNA"/>
</dbReference>
<evidence type="ECO:0000256" key="4">
    <source>
        <dbReference type="ARBA" id="ARBA00023157"/>
    </source>
</evidence>
<evidence type="ECO:0000256" key="1">
    <source>
        <dbReference type="ARBA" id="ARBA00022722"/>
    </source>
</evidence>
<dbReference type="GO" id="GO:0016829">
    <property type="term" value="F:lyase activity"/>
    <property type="evidence" value="ECO:0007669"/>
    <property type="project" value="UniProtKB-KW"/>
</dbReference>
<dbReference type="PANTHER" id="PTHR42104:SF1">
    <property type="entry name" value="EXTRACELLULAR GUANYL-SPECIFIC RIBONUCLEASE RNTA (AFU_ORTHOLOGUE AFUA_4G03230)"/>
    <property type="match status" value="1"/>
</dbReference>
<keyword evidence="2" id="KW-0255">Endonuclease</keyword>
<keyword evidence="4" id="KW-1015">Disulfide bond</keyword>
<proteinExistence type="predicted"/>
<keyword evidence="6" id="KW-0732">Signal</keyword>
<reference evidence="7" key="1">
    <citation type="submission" date="2019-01" db="EMBL/GenBank/DDBJ databases">
        <title>Draft genome sequences of three monokaryotic isolates of the white-rot basidiomycete fungus Dichomitus squalens.</title>
        <authorList>
            <consortium name="DOE Joint Genome Institute"/>
            <person name="Lopez S.C."/>
            <person name="Andreopoulos B."/>
            <person name="Pangilinan J."/>
            <person name="Lipzen A."/>
            <person name="Riley R."/>
            <person name="Ahrendt S."/>
            <person name="Ng V."/>
            <person name="Barry K."/>
            <person name="Daum C."/>
            <person name="Grigoriev I.V."/>
            <person name="Hilden K.S."/>
            <person name="Makela M.R."/>
            <person name="de Vries R.P."/>
        </authorList>
    </citation>
    <scope>NUCLEOTIDE SEQUENCE [LARGE SCALE GENOMIC DNA]</scope>
    <source>
        <strain evidence="7">OM18370.1</strain>
    </source>
</reference>
<dbReference type="PANTHER" id="PTHR42104">
    <property type="entry name" value="EXTRACELLULAR GUANYL-SPECIFIC RIBONUCLEASE RNTA (AFU_ORTHOLOGUE AFUA_4G03230)"/>
    <property type="match status" value="1"/>
</dbReference>
<dbReference type="Gene3D" id="3.10.450.30">
    <property type="entry name" value="Microbial ribonucleases"/>
    <property type="match status" value="1"/>
</dbReference>
<evidence type="ECO:0000256" key="2">
    <source>
        <dbReference type="ARBA" id="ARBA00022759"/>
    </source>
</evidence>
<protein>
    <submittedName>
        <fullName evidence="7">Uncharacterized protein</fullName>
    </submittedName>
</protein>
<dbReference type="Pfam" id="PF00545">
    <property type="entry name" value="Ribonuclease"/>
    <property type="match status" value="1"/>
</dbReference>
<evidence type="ECO:0000256" key="3">
    <source>
        <dbReference type="ARBA" id="ARBA00022801"/>
    </source>
</evidence>
<keyword evidence="1" id="KW-0540">Nuclease</keyword>